<dbReference type="GO" id="GO:0003677">
    <property type="term" value="F:DNA binding"/>
    <property type="evidence" value="ECO:0007669"/>
    <property type="project" value="InterPro"/>
</dbReference>
<dbReference type="GO" id="GO:0006303">
    <property type="term" value="P:double-strand break repair via nonhomologous end joining"/>
    <property type="evidence" value="ECO:0007669"/>
    <property type="project" value="TreeGrafter"/>
</dbReference>
<evidence type="ECO:0000313" key="3">
    <source>
        <dbReference type="EMBL" id="KAI5617396.1"/>
    </source>
</evidence>
<dbReference type="Gene3D" id="3.40.50.10190">
    <property type="entry name" value="BRCT domain"/>
    <property type="match status" value="1"/>
</dbReference>
<feature type="domain" description="BRCT" evidence="2">
    <location>
        <begin position="49"/>
        <end position="146"/>
    </location>
</feature>
<sequence>MILCQCHNSSLLSSKPGVILDQSQSSAQHEGLERSRKRRQPELTCAQPQKEMKFGEVTVYLVERRMGKSRRNFLTSLARSKGFCVDNNLSSNVTHIVAEDNPAHELWPWLQEQGIENLSRMNVVDITWFTQSMRAGRPIPVETEHWIQEGWPVAN</sequence>
<dbReference type="FunFam" id="3.40.50.10190:FF:000035">
    <property type="entry name" value="DNA-directed DNA/RNA polymerase mu"/>
    <property type="match status" value="1"/>
</dbReference>
<dbReference type="Proteomes" id="UP001205998">
    <property type="component" value="Unassembled WGS sequence"/>
</dbReference>
<dbReference type="AlphaFoldDB" id="A0AAD5FHV4"/>
<accession>A0AAD5FHV4</accession>
<dbReference type="PRINTS" id="PR00871">
    <property type="entry name" value="DNAPOLXTDT"/>
</dbReference>
<dbReference type="SUPFAM" id="SSF52113">
    <property type="entry name" value="BRCT domain"/>
    <property type="match status" value="1"/>
</dbReference>
<dbReference type="GO" id="GO:0003887">
    <property type="term" value="F:DNA-directed DNA polymerase activity"/>
    <property type="evidence" value="ECO:0007669"/>
    <property type="project" value="InterPro"/>
</dbReference>
<dbReference type="Pfam" id="PF00533">
    <property type="entry name" value="BRCT"/>
    <property type="match status" value="1"/>
</dbReference>
<dbReference type="InterPro" id="IPR001726">
    <property type="entry name" value="TdT/Mu"/>
</dbReference>
<dbReference type="InterPro" id="IPR001357">
    <property type="entry name" value="BRCT_dom"/>
</dbReference>
<dbReference type="InterPro" id="IPR036420">
    <property type="entry name" value="BRCT_dom_sf"/>
</dbReference>
<proteinExistence type="predicted"/>
<evidence type="ECO:0000259" key="2">
    <source>
        <dbReference type="PROSITE" id="PS50172"/>
    </source>
</evidence>
<dbReference type="EMBL" id="MU551704">
    <property type="protein sequence ID" value="KAI5617396.1"/>
    <property type="molecule type" value="Genomic_DNA"/>
</dbReference>
<feature type="region of interest" description="Disordered" evidence="1">
    <location>
        <begin position="22"/>
        <end position="43"/>
    </location>
</feature>
<comment type="caution">
    <text evidence="3">The sequence shown here is derived from an EMBL/GenBank/DDBJ whole genome shotgun (WGS) entry which is preliminary data.</text>
</comment>
<dbReference type="InterPro" id="IPR022312">
    <property type="entry name" value="DNA_pol_X"/>
</dbReference>
<evidence type="ECO:0000256" key="1">
    <source>
        <dbReference type="SAM" id="MobiDB-lite"/>
    </source>
</evidence>
<evidence type="ECO:0000313" key="4">
    <source>
        <dbReference type="Proteomes" id="UP001205998"/>
    </source>
</evidence>
<dbReference type="PROSITE" id="PS50172">
    <property type="entry name" value="BRCT"/>
    <property type="match status" value="1"/>
</dbReference>
<dbReference type="GO" id="GO:0005634">
    <property type="term" value="C:nucleus"/>
    <property type="evidence" value="ECO:0007669"/>
    <property type="project" value="TreeGrafter"/>
</dbReference>
<reference evidence="3" key="1">
    <citation type="submission" date="2018-07" db="EMBL/GenBank/DDBJ databases">
        <title>Comparative genomics of catfishes provides insights into carnivory and benthic adaptation.</title>
        <authorList>
            <person name="Zhang Y."/>
            <person name="Wang D."/>
            <person name="Peng Z."/>
            <person name="Zheng S."/>
            <person name="Shao F."/>
            <person name="Tao W."/>
        </authorList>
    </citation>
    <scope>NUCLEOTIDE SEQUENCE</scope>
    <source>
        <strain evidence="3">Chongqing</strain>
    </source>
</reference>
<protein>
    <submittedName>
        <fullName evidence="3">DNA nucleotidylexotransferase</fullName>
    </submittedName>
</protein>
<dbReference type="PANTHER" id="PTHR11276:SF21">
    <property type="entry name" value="DNA NUCLEOTIDYLEXOTRANSFERASE"/>
    <property type="match status" value="1"/>
</dbReference>
<organism evidence="3 4">
    <name type="scientific">Silurus asotus</name>
    <name type="common">Amur catfish</name>
    <name type="synonym">Parasilurus asotus</name>
    <dbReference type="NCBI Taxonomy" id="30991"/>
    <lineage>
        <taxon>Eukaryota</taxon>
        <taxon>Metazoa</taxon>
        <taxon>Chordata</taxon>
        <taxon>Craniata</taxon>
        <taxon>Vertebrata</taxon>
        <taxon>Euteleostomi</taxon>
        <taxon>Actinopterygii</taxon>
        <taxon>Neopterygii</taxon>
        <taxon>Teleostei</taxon>
        <taxon>Ostariophysi</taxon>
        <taxon>Siluriformes</taxon>
        <taxon>Siluridae</taxon>
        <taxon>Silurus</taxon>
    </lineage>
</organism>
<dbReference type="PANTHER" id="PTHR11276">
    <property type="entry name" value="DNA POLYMERASE TYPE-X FAMILY MEMBER"/>
    <property type="match status" value="1"/>
</dbReference>
<gene>
    <name evidence="3" type="ORF">C0J50_22948</name>
</gene>
<dbReference type="SMART" id="SM00292">
    <property type="entry name" value="BRCT"/>
    <property type="match status" value="1"/>
</dbReference>
<keyword evidence="4" id="KW-1185">Reference proteome</keyword>
<dbReference type="GO" id="GO:0003912">
    <property type="term" value="F:DNA nucleotidylexotransferase activity"/>
    <property type="evidence" value="ECO:0007669"/>
    <property type="project" value="TreeGrafter"/>
</dbReference>
<name>A0AAD5FHV4_SILAS</name>